<sequence length="245" mass="28350">MGKHVKDEALNQINNLDMRYYAIVVDSTADMSHVNRLVIEVRYCYNGKPSERFLAFLPIEKNLHLRHHSEEKPECKRRMILQVGKIGICCFNSHLVTVMERFNKKKKTNKKLQIPGSDVFEVNLLLASLLSFVKELRENSAGRIAHYQSVTKCLYEYITSNYSNVSMRIVTKKFADGTNDRASLKGAENFRIEVLSQVNDCLITQLGKRMDPYEQSAKRFKFLSEFDENSIKLIISHYESILTTN</sequence>
<proteinExistence type="predicted"/>
<name>A0A0L8G465_OCTBM</name>
<protein>
    <recommendedName>
        <fullName evidence="2">DUF4371 domain-containing protein</fullName>
    </recommendedName>
</protein>
<gene>
    <name evidence="1" type="ORF">OCBIM_22001128mg</name>
</gene>
<dbReference type="OrthoDB" id="10037933at2759"/>
<dbReference type="EMBL" id="KQ424193">
    <property type="protein sequence ID" value="KOF71385.1"/>
    <property type="molecule type" value="Genomic_DNA"/>
</dbReference>
<evidence type="ECO:0008006" key="2">
    <source>
        <dbReference type="Google" id="ProtNLM"/>
    </source>
</evidence>
<dbReference type="AlphaFoldDB" id="A0A0L8G465"/>
<organism evidence="1">
    <name type="scientific">Octopus bimaculoides</name>
    <name type="common">California two-spotted octopus</name>
    <dbReference type="NCBI Taxonomy" id="37653"/>
    <lineage>
        <taxon>Eukaryota</taxon>
        <taxon>Metazoa</taxon>
        <taxon>Spiralia</taxon>
        <taxon>Lophotrochozoa</taxon>
        <taxon>Mollusca</taxon>
        <taxon>Cephalopoda</taxon>
        <taxon>Coleoidea</taxon>
        <taxon>Octopodiformes</taxon>
        <taxon>Octopoda</taxon>
        <taxon>Incirrata</taxon>
        <taxon>Octopodidae</taxon>
        <taxon>Octopus</taxon>
    </lineage>
</organism>
<reference evidence="1" key="1">
    <citation type="submission" date="2015-07" db="EMBL/GenBank/DDBJ databases">
        <title>MeaNS - Measles Nucleotide Surveillance Program.</title>
        <authorList>
            <person name="Tran T."/>
            <person name="Druce J."/>
        </authorList>
    </citation>
    <scope>NUCLEOTIDE SEQUENCE</scope>
    <source>
        <strain evidence="1">UCB-OBI-ISO-001</strain>
        <tissue evidence="1">Gonad</tissue>
    </source>
</reference>
<accession>A0A0L8G465</accession>
<evidence type="ECO:0000313" key="1">
    <source>
        <dbReference type="EMBL" id="KOF71385.1"/>
    </source>
</evidence>